<feature type="signal peptide" evidence="1">
    <location>
        <begin position="1"/>
        <end position="25"/>
    </location>
</feature>
<keyword evidence="1" id="KW-0732">Signal</keyword>
<organism evidence="2 3">
    <name type="scientific">Acaryochloris thomasi RCC1774</name>
    <dbReference type="NCBI Taxonomy" id="1764569"/>
    <lineage>
        <taxon>Bacteria</taxon>
        <taxon>Bacillati</taxon>
        <taxon>Cyanobacteriota</taxon>
        <taxon>Cyanophyceae</taxon>
        <taxon>Acaryochloridales</taxon>
        <taxon>Acaryochloridaceae</taxon>
        <taxon>Acaryochloris</taxon>
        <taxon>Acaryochloris thomasi</taxon>
    </lineage>
</organism>
<dbReference type="AlphaFoldDB" id="A0A2W1JWK0"/>
<sequence length="60" mass="6301">MNRSYLLGGLGASVALVWVCPSASALSSQATGAIADFQAAASVAHQRKQLSPYLTEKYML</sequence>
<feature type="chain" id="PRO_5015870452" evidence="1">
    <location>
        <begin position="26"/>
        <end position="60"/>
    </location>
</feature>
<proteinExistence type="predicted"/>
<dbReference type="EMBL" id="PQWO01000004">
    <property type="protein sequence ID" value="PZD74054.1"/>
    <property type="molecule type" value="Genomic_DNA"/>
</dbReference>
<dbReference type="RefSeq" id="WP_110985693.1">
    <property type="nucleotide sequence ID" value="NZ_CAWNWM010000004.1"/>
</dbReference>
<dbReference type="Proteomes" id="UP000248857">
    <property type="component" value="Unassembled WGS sequence"/>
</dbReference>
<name>A0A2W1JWK0_9CYAN</name>
<evidence type="ECO:0000256" key="1">
    <source>
        <dbReference type="SAM" id="SignalP"/>
    </source>
</evidence>
<comment type="caution">
    <text evidence="2">The sequence shown here is derived from an EMBL/GenBank/DDBJ whole genome shotgun (WGS) entry which is preliminary data.</text>
</comment>
<evidence type="ECO:0000313" key="3">
    <source>
        <dbReference type="Proteomes" id="UP000248857"/>
    </source>
</evidence>
<protein>
    <submittedName>
        <fullName evidence="2">Uncharacterized protein</fullName>
    </submittedName>
</protein>
<reference evidence="2 3" key="1">
    <citation type="journal article" date="2018" name="Sci. Rep.">
        <title>A novel species of the marine cyanobacterium Acaryochloris with a unique pigment content and lifestyle.</title>
        <authorList>
            <person name="Partensky F."/>
            <person name="Six C."/>
            <person name="Ratin M."/>
            <person name="Garczarek L."/>
            <person name="Vaulot D."/>
            <person name="Probert I."/>
            <person name="Calteau A."/>
            <person name="Gourvil P."/>
            <person name="Marie D."/>
            <person name="Grebert T."/>
            <person name="Bouchier C."/>
            <person name="Le Panse S."/>
            <person name="Gachenot M."/>
            <person name="Rodriguez F."/>
            <person name="Garrido J.L."/>
        </authorList>
    </citation>
    <scope>NUCLEOTIDE SEQUENCE [LARGE SCALE GENOMIC DNA]</scope>
    <source>
        <strain evidence="2 3">RCC1774</strain>
    </source>
</reference>
<evidence type="ECO:0000313" key="2">
    <source>
        <dbReference type="EMBL" id="PZD74054.1"/>
    </source>
</evidence>
<accession>A0A2W1JWK0</accession>
<gene>
    <name evidence="2" type="ORF">C1752_01733</name>
</gene>
<keyword evidence="3" id="KW-1185">Reference proteome</keyword>